<keyword evidence="2" id="KW-1185">Reference proteome</keyword>
<dbReference type="PANTHER" id="PTHR38477">
    <property type="entry name" value="HYPOTHETICAL EXPORTED PROTEIN"/>
    <property type="match status" value="1"/>
</dbReference>
<name>A0ABV4TMH1_9FLAO</name>
<gene>
    <name evidence="1" type="ORF">AAGV33_12610</name>
</gene>
<dbReference type="Pfam" id="PF13645">
    <property type="entry name" value="YkuD_2"/>
    <property type="match status" value="1"/>
</dbReference>
<dbReference type="PANTHER" id="PTHR38477:SF1">
    <property type="entry name" value="MUREIN L,D-TRANSPEPTIDASE CATALYTIC DOMAIN FAMILY PROTEIN"/>
    <property type="match status" value="1"/>
</dbReference>
<dbReference type="EMBL" id="JBCFQK010000019">
    <property type="protein sequence ID" value="MFA9195248.1"/>
    <property type="molecule type" value="Genomic_DNA"/>
</dbReference>
<sequence>MIYKKYVFFLVLAFLLMSSNVFFSKASSKTVVLKTNVLKTNEDSSVEEVYNNLHSSNFNLPKIESFKEALEGFYKLKAKGLVSKNILTLIDFSLSANTKRLWVIDLDTETILLHSLVAHGRNTGQEYANNFSNAAESYKSSLGFYSTGEIYNGKHGKSLRLDGLEPGINDNARNRAVVVHGANYVSDSFIKNNKRLGRSLGCPAVPVEITDALISTIKDKSCLFIYYPSETYKRSSKLI</sequence>
<dbReference type="RefSeq" id="WP_373392383.1">
    <property type="nucleotide sequence ID" value="NZ_JBCFQJ010000002.1"/>
</dbReference>
<dbReference type="InterPro" id="IPR032676">
    <property type="entry name" value="YkuD_2"/>
</dbReference>
<evidence type="ECO:0000313" key="1">
    <source>
        <dbReference type="EMBL" id="MFA9195248.1"/>
    </source>
</evidence>
<organism evidence="1 2">
    <name type="scientific">Flavobacterium magnesitis</name>
    <dbReference type="NCBI Taxonomy" id="3138077"/>
    <lineage>
        <taxon>Bacteria</taxon>
        <taxon>Pseudomonadati</taxon>
        <taxon>Bacteroidota</taxon>
        <taxon>Flavobacteriia</taxon>
        <taxon>Flavobacteriales</taxon>
        <taxon>Flavobacteriaceae</taxon>
        <taxon>Flavobacterium</taxon>
    </lineage>
</organism>
<evidence type="ECO:0000313" key="2">
    <source>
        <dbReference type="Proteomes" id="UP001574170"/>
    </source>
</evidence>
<dbReference type="Proteomes" id="UP001574170">
    <property type="component" value="Unassembled WGS sequence"/>
</dbReference>
<reference evidence="1 2" key="1">
    <citation type="submission" date="2024-04" db="EMBL/GenBank/DDBJ databases">
        <title>New Clade of Flavobacterium.</title>
        <authorList>
            <person name="Matos L."/>
            <person name="Proenca D.N."/>
            <person name="Fransisco R.M."/>
            <person name="Chung A.P."/>
            <person name="Maccario L."/>
            <person name="Sorensen S.J."/>
            <person name="Morais P.V."/>
        </authorList>
    </citation>
    <scope>NUCLEOTIDE SEQUENCE [LARGE SCALE GENOMIC DNA]</scope>
    <source>
        <strain evidence="1 2">FBOR7N2.3</strain>
    </source>
</reference>
<accession>A0ABV4TMH1</accession>
<proteinExistence type="predicted"/>
<protein>
    <submittedName>
        <fullName evidence="1">Murein L,D-transpeptidase catalytic domain family protein</fullName>
    </submittedName>
</protein>
<comment type="caution">
    <text evidence="1">The sequence shown here is derived from an EMBL/GenBank/DDBJ whole genome shotgun (WGS) entry which is preliminary data.</text>
</comment>